<dbReference type="EMBL" id="JACIDM010000003">
    <property type="protein sequence ID" value="MBB4084238.1"/>
    <property type="molecule type" value="Genomic_DNA"/>
</dbReference>
<reference evidence="1 2" key="1">
    <citation type="submission" date="2020-08" db="EMBL/GenBank/DDBJ databases">
        <title>Genomic Encyclopedia of Type Strains, Phase IV (KMG-IV): sequencing the most valuable type-strain genomes for metagenomic binning, comparative biology and taxonomic classification.</title>
        <authorList>
            <person name="Goeker M."/>
        </authorList>
    </citation>
    <scope>NUCLEOTIDE SEQUENCE [LARGE SCALE GENOMIC DNA]</scope>
    <source>
        <strain evidence="1 2">DSM 23960</strain>
    </source>
</reference>
<dbReference type="Proteomes" id="UP000529946">
    <property type="component" value="Unassembled WGS sequence"/>
</dbReference>
<gene>
    <name evidence="1" type="ORF">GGR12_003126</name>
</gene>
<name>A0A7W6JHG7_9CAUL</name>
<proteinExistence type="predicted"/>
<dbReference type="AlphaFoldDB" id="A0A7W6JHG7"/>
<accession>A0A7W6JHG7</accession>
<dbReference type="RefSeq" id="WP_183205514.1">
    <property type="nucleotide sequence ID" value="NZ_BAAAER010000003.1"/>
</dbReference>
<sequence>MSRFQSADVVECIDDVPVHPETRVMPRLGERYTVTRTRQVGDGWSVRLLELHPTCHLGGPCRCGDCGWDAARFRKCEPLQETERTRDKAEPVPA</sequence>
<evidence type="ECO:0000313" key="2">
    <source>
        <dbReference type="Proteomes" id="UP000529946"/>
    </source>
</evidence>
<organism evidence="1 2">
    <name type="scientific">Brevundimonas lenta</name>
    <dbReference type="NCBI Taxonomy" id="424796"/>
    <lineage>
        <taxon>Bacteria</taxon>
        <taxon>Pseudomonadati</taxon>
        <taxon>Pseudomonadota</taxon>
        <taxon>Alphaproteobacteria</taxon>
        <taxon>Caulobacterales</taxon>
        <taxon>Caulobacteraceae</taxon>
        <taxon>Brevundimonas</taxon>
    </lineage>
</organism>
<protein>
    <submittedName>
        <fullName evidence="1">Uncharacterized protein</fullName>
    </submittedName>
</protein>
<evidence type="ECO:0000313" key="1">
    <source>
        <dbReference type="EMBL" id="MBB4084238.1"/>
    </source>
</evidence>
<comment type="caution">
    <text evidence="1">The sequence shown here is derived from an EMBL/GenBank/DDBJ whole genome shotgun (WGS) entry which is preliminary data.</text>
</comment>
<keyword evidence="2" id="KW-1185">Reference proteome</keyword>